<dbReference type="InterPro" id="IPR014014">
    <property type="entry name" value="RNA_helicase_DEAD_Q_motif"/>
</dbReference>
<dbReference type="GO" id="GO:0005634">
    <property type="term" value="C:nucleus"/>
    <property type="evidence" value="ECO:0007669"/>
    <property type="project" value="UniProtKB-SubCell"/>
</dbReference>
<name>A0A1Y1ZZ60_9PLEO</name>
<evidence type="ECO:0000256" key="8">
    <source>
        <dbReference type="ARBA" id="ARBA00047984"/>
    </source>
</evidence>
<reference evidence="14 15" key="1">
    <citation type="submission" date="2016-07" db="EMBL/GenBank/DDBJ databases">
        <title>Pervasive Adenine N6-methylation of Active Genes in Fungi.</title>
        <authorList>
            <consortium name="DOE Joint Genome Institute"/>
            <person name="Mondo S.J."/>
            <person name="Dannebaum R.O."/>
            <person name="Kuo R.C."/>
            <person name="Labutti K."/>
            <person name="Haridas S."/>
            <person name="Kuo A."/>
            <person name="Salamov A."/>
            <person name="Ahrendt S.R."/>
            <person name="Lipzen A."/>
            <person name="Sullivan W."/>
            <person name="Andreopoulos W.B."/>
            <person name="Clum A."/>
            <person name="Lindquist E."/>
            <person name="Daum C."/>
            <person name="Ramamoorthy G.K."/>
            <person name="Gryganskyi A."/>
            <person name="Culley D."/>
            <person name="Magnuson J.K."/>
            <person name="James T.Y."/>
            <person name="O'Malley M.A."/>
            <person name="Stajich J.E."/>
            <person name="Spatafora J.W."/>
            <person name="Visel A."/>
            <person name="Grigoriev I.V."/>
        </authorList>
    </citation>
    <scope>NUCLEOTIDE SEQUENCE [LARGE SCALE GENOMIC DNA]</scope>
    <source>
        <strain evidence="14 15">CBS 115471</strain>
    </source>
</reference>
<feature type="compositionally biased region" description="Basic and acidic residues" evidence="10">
    <location>
        <begin position="229"/>
        <end position="238"/>
    </location>
</feature>
<keyword evidence="15" id="KW-1185">Reference proteome</keyword>
<dbReference type="OrthoDB" id="196131at2759"/>
<feature type="compositionally biased region" description="Basic and acidic residues" evidence="10">
    <location>
        <begin position="26"/>
        <end position="57"/>
    </location>
</feature>
<comment type="catalytic activity">
    <reaction evidence="8">
        <text>ATP + H2O = ADP + phosphate + H(+)</text>
        <dbReference type="Rhea" id="RHEA:13065"/>
        <dbReference type="ChEBI" id="CHEBI:15377"/>
        <dbReference type="ChEBI" id="CHEBI:15378"/>
        <dbReference type="ChEBI" id="CHEBI:30616"/>
        <dbReference type="ChEBI" id="CHEBI:43474"/>
        <dbReference type="ChEBI" id="CHEBI:456216"/>
        <dbReference type="EC" id="3.6.4.13"/>
    </reaction>
</comment>
<keyword evidence="5" id="KW-0347">Helicase</keyword>
<dbReference type="Pfam" id="PF00271">
    <property type="entry name" value="Helicase_C"/>
    <property type="match status" value="1"/>
</dbReference>
<protein>
    <recommendedName>
        <fullName evidence="2">RNA helicase</fullName>
        <ecNumber evidence="2">3.6.4.13</ecNumber>
    </recommendedName>
</protein>
<dbReference type="Pfam" id="PF00270">
    <property type="entry name" value="DEAD"/>
    <property type="match status" value="1"/>
</dbReference>
<feature type="short sequence motif" description="Q motif" evidence="9">
    <location>
        <begin position="505"/>
        <end position="533"/>
    </location>
</feature>
<dbReference type="GO" id="GO:0016787">
    <property type="term" value="F:hydrolase activity"/>
    <property type="evidence" value="ECO:0007669"/>
    <property type="project" value="UniProtKB-KW"/>
</dbReference>
<sequence length="1164" mass="128855">MAGRRADESRSYRSGDSARGRNPPPPRREERDRDRDRYDRRDDRRSKHDGDRYDNRDSYAPSRRSRSPDRHRRTDRDRERSRDRGRYSSDRHRDDRRDRDRGYDRDRDGHRRDRRDAYDGDRRRGSSGAVASPRDRDSKLRSRDRSEERISPEERQRREEEKLAKEKEEQQRARQAKVEAWKKKKAEQLASKAATLGVSPTTSAPSTPVVPSSPATGQATPEPVKAKSVSKDPAEKPKQKQKSPFMLDGEVKVNPLTSKPAAAKKEAENRGTNKASGNISSFGLKAKAAADSKANKNALFEDDNDTGKRTLQQLPDFNPQEESTFSPGADDVAMEDIGGSDDEDGNAQAQAQLEKRREELAANDDTAMNDAPPATDEADITMADNDAAGTEEDEVDPLDAFMAGLEPGVEPASSGLHGQTVFEDDNEQTMDAVQSEDILAIAAAKKKKREIKPINHSEITYEPFRKKFYTEPTEVTLMEEDEVANLRFELDGIKVIPEDAPRPVTKFAQMGLLQQTLDVFQNMGYERPTPIQCQAIPVAESGLDLIGVAKTGSGKTIAFGIPLIRHILDQPKLKAGEGPIVLILAPTRELAVQIVRELKPFLKASDLKAACAYGGAPIKDQIAEIKRGGIHVLCATPGRLIDLLQSNSGRVLNFRRVTYVILDEADRMFDMGFEPQVMKIMAQIRPDRQTALFSATFPRNMHALAKKILTNPVEVSIGGKSVVAPEIRQIVTIVPPNPEKKMNQLLLQLGKLFDEHEEEDARALIFVEKQTSAEDLLPRISKRGYPCDTIHGKKDQSDRTDAINDFKSGALPVLIATSVAARGLDVPQLKLVINYDCPSHLEDYVHRCGRTGRAGNTGTAVTLIELPGQERFAHHLVKALKDSNQEVPADLLKVEAEFHEKILSGAEKAYGGFGGKGLERIDATRTKERRREKRNFKGDDMDESEEEEVLPDIPAVKKTVTEASKTATPAAVAAPTEEAKPSWMKILEGKINVKKTERPAEQAGGKPLTAMEKVKMAAQGVNSRLSKKGMIHHGQPIDNKGPDAGAYHATIEINDFPQKARWAVTNRTNVAKILEATGTSITTKGTYYAAGKEPGGKYHRASTNPNSPNDKTEGELPKLYILVEGDTETVVTSAMMELTRLLKEGTLSATEEPARTATGRYNVV</sequence>
<feature type="domain" description="DEAD-box RNA helicase Q" evidence="13">
    <location>
        <begin position="505"/>
        <end position="533"/>
    </location>
</feature>
<dbReference type="PROSITE" id="PS00039">
    <property type="entry name" value="DEAD_ATP_HELICASE"/>
    <property type="match status" value="1"/>
</dbReference>
<dbReference type="Proteomes" id="UP000193144">
    <property type="component" value="Unassembled WGS sequence"/>
</dbReference>
<evidence type="ECO:0000256" key="2">
    <source>
        <dbReference type="ARBA" id="ARBA00012552"/>
    </source>
</evidence>
<feature type="region of interest" description="Disordered" evidence="10">
    <location>
        <begin position="1096"/>
        <end position="1115"/>
    </location>
</feature>
<feature type="compositionally biased region" description="Low complexity" evidence="10">
    <location>
        <begin position="198"/>
        <end position="216"/>
    </location>
</feature>
<dbReference type="SMART" id="SM00490">
    <property type="entry name" value="HELICc"/>
    <property type="match status" value="1"/>
</dbReference>
<evidence type="ECO:0000259" key="11">
    <source>
        <dbReference type="PROSITE" id="PS51192"/>
    </source>
</evidence>
<dbReference type="InterPro" id="IPR014001">
    <property type="entry name" value="Helicase_ATP-bd"/>
</dbReference>
<keyword evidence="6" id="KW-0067">ATP-binding</keyword>
<gene>
    <name evidence="14" type="ORF">BCR34DRAFT_477754</name>
</gene>
<dbReference type="AlphaFoldDB" id="A0A1Y1ZZ60"/>
<evidence type="ECO:0000256" key="7">
    <source>
        <dbReference type="ARBA" id="ARBA00023242"/>
    </source>
</evidence>
<dbReference type="InterPro" id="IPR001650">
    <property type="entry name" value="Helicase_C-like"/>
</dbReference>
<feature type="compositionally biased region" description="Polar residues" evidence="10">
    <location>
        <begin position="272"/>
        <end position="281"/>
    </location>
</feature>
<comment type="caution">
    <text evidence="14">The sequence shown here is derived from an EMBL/GenBank/DDBJ whole genome shotgun (WGS) entry which is preliminary data.</text>
</comment>
<evidence type="ECO:0000259" key="13">
    <source>
        <dbReference type="PROSITE" id="PS51195"/>
    </source>
</evidence>
<dbReference type="PROSITE" id="PS51194">
    <property type="entry name" value="HELICASE_CTER"/>
    <property type="match status" value="1"/>
</dbReference>
<accession>A0A1Y1ZZ60</accession>
<dbReference type="GO" id="GO:0005524">
    <property type="term" value="F:ATP binding"/>
    <property type="evidence" value="ECO:0007669"/>
    <property type="project" value="UniProtKB-KW"/>
</dbReference>
<dbReference type="SUPFAM" id="SSF52540">
    <property type="entry name" value="P-loop containing nucleoside triphosphate hydrolases"/>
    <property type="match status" value="1"/>
</dbReference>
<feature type="compositionally biased region" description="Polar residues" evidence="10">
    <location>
        <begin position="309"/>
        <end position="326"/>
    </location>
</feature>
<evidence type="ECO:0000256" key="10">
    <source>
        <dbReference type="SAM" id="MobiDB-lite"/>
    </source>
</evidence>
<dbReference type="InterPro" id="IPR027417">
    <property type="entry name" value="P-loop_NTPase"/>
</dbReference>
<feature type="domain" description="Helicase C-terminal" evidence="12">
    <location>
        <begin position="748"/>
        <end position="895"/>
    </location>
</feature>
<organism evidence="14 15">
    <name type="scientific">Clohesyomyces aquaticus</name>
    <dbReference type="NCBI Taxonomy" id="1231657"/>
    <lineage>
        <taxon>Eukaryota</taxon>
        <taxon>Fungi</taxon>
        <taxon>Dikarya</taxon>
        <taxon>Ascomycota</taxon>
        <taxon>Pezizomycotina</taxon>
        <taxon>Dothideomycetes</taxon>
        <taxon>Pleosporomycetidae</taxon>
        <taxon>Pleosporales</taxon>
        <taxon>Lindgomycetaceae</taxon>
        <taxon>Clohesyomyces</taxon>
    </lineage>
</organism>
<evidence type="ECO:0000256" key="6">
    <source>
        <dbReference type="ARBA" id="ARBA00022840"/>
    </source>
</evidence>
<keyword evidence="3" id="KW-0547">Nucleotide-binding</keyword>
<dbReference type="CDD" id="cd18787">
    <property type="entry name" value="SF2_C_DEAD"/>
    <property type="match status" value="1"/>
</dbReference>
<feature type="compositionally biased region" description="Acidic residues" evidence="10">
    <location>
        <begin position="332"/>
        <end position="345"/>
    </location>
</feature>
<feature type="region of interest" description="Disordered" evidence="10">
    <location>
        <begin position="1"/>
        <end position="378"/>
    </location>
</feature>
<dbReference type="STRING" id="1231657.A0A1Y1ZZ60"/>
<keyword evidence="4" id="KW-0378">Hydrolase</keyword>
<dbReference type="GO" id="GO:0003724">
    <property type="term" value="F:RNA helicase activity"/>
    <property type="evidence" value="ECO:0007669"/>
    <property type="project" value="UniProtKB-EC"/>
</dbReference>
<evidence type="ECO:0000259" key="12">
    <source>
        <dbReference type="PROSITE" id="PS51194"/>
    </source>
</evidence>
<feature type="domain" description="Helicase ATP-binding" evidence="11">
    <location>
        <begin position="536"/>
        <end position="715"/>
    </location>
</feature>
<dbReference type="EMBL" id="MCFA01000024">
    <property type="protein sequence ID" value="ORY15539.1"/>
    <property type="molecule type" value="Genomic_DNA"/>
</dbReference>
<feature type="compositionally biased region" description="Basic and acidic residues" evidence="10">
    <location>
        <begin position="1"/>
        <end position="19"/>
    </location>
</feature>
<evidence type="ECO:0000256" key="5">
    <source>
        <dbReference type="ARBA" id="ARBA00022806"/>
    </source>
</evidence>
<evidence type="ECO:0000256" key="3">
    <source>
        <dbReference type="ARBA" id="ARBA00022741"/>
    </source>
</evidence>
<dbReference type="InterPro" id="IPR000629">
    <property type="entry name" value="RNA-helicase_DEAD-box_CS"/>
</dbReference>
<evidence type="ECO:0000256" key="1">
    <source>
        <dbReference type="ARBA" id="ARBA00004123"/>
    </source>
</evidence>
<feature type="compositionally biased region" description="Basic and acidic residues" evidence="10">
    <location>
        <begin position="66"/>
        <end position="124"/>
    </location>
</feature>
<evidence type="ECO:0000313" key="14">
    <source>
        <dbReference type="EMBL" id="ORY15539.1"/>
    </source>
</evidence>
<evidence type="ECO:0000256" key="4">
    <source>
        <dbReference type="ARBA" id="ARBA00022801"/>
    </source>
</evidence>
<evidence type="ECO:0000313" key="15">
    <source>
        <dbReference type="Proteomes" id="UP000193144"/>
    </source>
</evidence>
<feature type="compositionally biased region" description="Basic and acidic residues" evidence="10">
    <location>
        <begin position="133"/>
        <end position="181"/>
    </location>
</feature>
<dbReference type="FunFam" id="3.40.50.300:FF:000079">
    <property type="entry name" value="probable ATP-dependent RNA helicase DDX17"/>
    <property type="match status" value="1"/>
</dbReference>
<proteinExistence type="predicted"/>
<dbReference type="Gene3D" id="3.40.50.300">
    <property type="entry name" value="P-loop containing nucleotide triphosphate hydrolases"/>
    <property type="match status" value="2"/>
</dbReference>
<keyword evidence="7" id="KW-0539">Nucleus</keyword>
<dbReference type="GO" id="GO:0003676">
    <property type="term" value="F:nucleic acid binding"/>
    <property type="evidence" value="ECO:0007669"/>
    <property type="project" value="InterPro"/>
</dbReference>
<dbReference type="InterPro" id="IPR011545">
    <property type="entry name" value="DEAD/DEAH_box_helicase_dom"/>
</dbReference>
<feature type="compositionally biased region" description="Acidic residues" evidence="10">
    <location>
        <begin position="940"/>
        <end position="950"/>
    </location>
</feature>
<dbReference type="PANTHER" id="PTHR47958">
    <property type="entry name" value="ATP-DEPENDENT RNA HELICASE DBP3"/>
    <property type="match status" value="1"/>
</dbReference>
<evidence type="ECO:0000256" key="9">
    <source>
        <dbReference type="PROSITE-ProRule" id="PRU00552"/>
    </source>
</evidence>
<feature type="region of interest" description="Disordered" evidence="10">
    <location>
        <begin position="924"/>
        <end position="956"/>
    </location>
</feature>
<comment type="subcellular location">
    <subcellularLocation>
        <location evidence="1">Nucleus</location>
    </subcellularLocation>
</comment>
<dbReference type="EC" id="3.6.4.13" evidence="2"/>
<dbReference type="PROSITE" id="PS51195">
    <property type="entry name" value="Q_MOTIF"/>
    <property type="match status" value="1"/>
</dbReference>
<dbReference type="PROSITE" id="PS51192">
    <property type="entry name" value="HELICASE_ATP_BIND_1"/>
    <property type="match status" value="1"/>
</dbReference>
<dbReference type="SMART" id="SM00487">
    <property type="entry name" value="DEXDc"/>
    <property type="match status" value="1"/>
</dbReference>